<dbReference type="Proteomes" id="UP001168167">
    <property type="component" value="Unassembled WGS sequence"/>
</dbReference>
<gene>
    <name evidence="2" type="ORF">NQX30_00250</name>
</gene>
<evidence type="ECO:0000313" key="2">
    <source>
        <dbReference type="EMBL" id="MDM5146822.1"/>
    </source>
</evidence>
<organism evidence="2 3">
    <name type="scientific">Candidatus Doriopsillibacter californiensis</name>
    <dbReference type="NCBI Taxonomy" id="2970740"/>
    <lineage>
        <taxon>Bacteria</taxon>
        <taxon>Pseudomonadati</taxon>
        <taxon>Pseudomonadota</taxon>
        <taxon>Gammaproteobacteria</taxon>
        <taxon>Candidatus Tethybacterales</taxon>
        <taxon>Candidatus Persebacteraceae</taxon>
        <taxon>Candidatus Doriopsillibacter</taxon>
    </lineage>
</organism>
<dbReference type="InterPro" id="IPR050101">
    <property type="entry name" value="CinA"/>
</dbReference>
<dbReference type="SMART" id="SM00852">
    <property type="entry name" value="MoCF_biosynth"/>
    <property type="match status" value="1"/>
</dbReference>
<dbReference type="PANTHER" id="PTHR13939:SF0">
    <property type="entry name" value="NMN AMIDOHYDROLASE-LIKE PROTEIN YFAY"/>
    <property type="match status" value="1"/>
</dbReference>
<dbReference type="SUPFAM" id="SSF53218">
    <property type="entry name" value="Molybdenum cofactor biosynthesis proteins"/>
    <property type="match status" value="1"/>
</dbReference>
<dbReference type="Pfam" id="PF00994">
    <property type="entry name" value="MoCF_biosynth"/>
    <property type="match status" value="1"/>
</dbReference>
<dbReference type="InterPro" id="IPR036425">
    <property type="entry name" value="MoaB/Mog-like_dom_sf"/>
</dbReference>
<dbReference type="Gene3D" id="3.40.980.10">
    <property type="entry name" value="MoaB/Mog-like domain"/>
    <property type="match status" value="1"/>
</dbReference>
<reference evidence="2" key="1">
    <citation type="submission" date="2022-08" db="EMBL/GenBank/DDBJ databases">
        <authorList>
            <person name="Dzunkova M."/>
            <person name="La Clair J."/>
            <person name="Tyml T."/>
            <person name="Doud D."/>
            <person name="Schulz F."/>
            <person name="Piquer S."/>
            <person name="Porcel Sanchis D."/>
            <person name="Osborn A."/>
            <person name="Robinson D."/>
            <person name="Louie K.B."/>
            <person name="Bowen B.P."/>
            <person name="Bowers R."/>
            <person name="Lee J."/>
            <person name="Arnau Llombart V."/>
            <person name="Diaz Villanueva W."/>
            <person name="Gosliner T."/>
            <person name="Northen T."/>
            <person name="Cheng J.-F."/>
            <person name="Burkart M.D."/>
            <person name="Woyke T."/>
        </authorList>
    </citation>
    <scope>NUCLEOTIDE SEQUENCE</scope>
    <source>
        <strain evidence="2">Df01</strain>
    </source>
</reference>
<comment type="caution">
    <text evidence="2">The sequence shown here is derived from an EMBL/GenBank/DDBJ whole genome shotgun (WGS) entry which is preliminary data.</text>
</comment>
<sequence>MKMQTVGFLIIGNEILSGRTTEKNLSVLAALLAPKGLRVDEVRVVRDVPTVIAKALQEMQITHNYVLTSGGIGPTHDDVTTYGVALAFNTEVIENLEALALLEAFYDGRGLEFTTMRRRMAQAPRGATPLKSEFPGAPGYRIENVFVCAGVPAIFKQMATAAALQLPDLPPRRSLSLRVMGPESEFAEQLEAVQAQWPSLEIGSYPRDDDGVLYCHLVFGGVDEKAIRSAAAKMTEYLRCEMSFEVTEIGN</sequence>
<dbReference type="Pfam" id="PF24102">
    <property type="entry name" value="FLAD1_M"/>
    <property type="match status" value="1"/>
</dbReference>
<evidence type="ECO:0000259" key="1">
    <source>
        <dbReference type="SMART" id="SM00852"/>
    </source>
</evidence>
<keyword evidence="3" id="KW-1185">Reference proteome</keyword>
<proteinExistence type="predicted"/>
<feature type="domain" description="MoaB/Mog" evidence="1">
    <location>
        <begin position="7"/>
        <end position="169"/>
    </location>
</feature>
<dbReference type="EMBL" id="JANQAO010000001">
    <property type="protein sequence ID" value="MDM5146822.1"/>
    <property type="molecule type" value="Genomic_DNA"/>
</dbReference>
<reference evidence="2" key="2">
    <citation type="journal article" date="2023" name="Microbiome">
        <title>Synthase-selected sorting approach identifies a beta-lactone synthase in a nudibranch symbiotic bacterium.</title>
        <authorList>
            <person name="Dzunkova M."/>
            <person name="La Clair J.J."/>
            <person name="Tyml T."/>
            <person name="Doud D."/>
            <person name="Schulz F."/>
            <person name="Piquer-Esteban S."/>
            <person name="Porcel Sanchis D."/>
            <person name="Osborn A."/>
            <person name="Robinson D."/>
            <person name="Louie K.B."/>
            <person name="Bowen B.P."/>
            <person name="Bowers R.M."/>
            <person name="Lee J."/>
            <person name="Arnau V."/>
            <person name="Diaz-Villanueva W."/>
            <person name="Stepanauskas R."/>
            <person name="Gosliner T."/>
            <person name="Date S.V."/>
            <person name="Northen T.R."/>
            <person name="Cheng J.F."/>
            <person name="Burkart M.D."/>
            <person name="Woyke T."/>
        </authorList>
    </citation>
    <scope>NUCLEOTIDE SEQUENCE</scope>
    <source>
        <strain evidence="2">Df01</strain>
    </source>
</reference>
<name>A0ABT7QJF5_9GAMM</name>
<accession>A0ABT7QJF5</accession>
<protein>
    <submittedName>
        <fullName evidence="2">Molybdopterin-binding protein</fullName>
    </submittedName>
</protein>
<dbReference type="PANTHER" id="PTHR13939">
    <property type="entry name" value="NICOTINAMIDE-NUCLEOTIDE AMIDOHYDROLASE PNCC"/>
    <property type="match status" value="1"/>
</dbReference>
<dbReference type="InterPro" id="IPR001453">
    <property type="entry name" value="MoaB/Mog_dom"/>
</dbReference>
<evidence type="ECO:0000313" key="3">
    <source>
        <dbReference type="Proteomes" id="UP001168167"/>
    </source>
</evidence>
<dbReference type="InterPro" id="IPR056596">
    <property type="entry name" value="FLAD1_M"/>
</dbReference>